<accession>A0A9W7KS89</accession>
<organism evidence="2 3">
    <name type="scientific">Triparma retinervis</name>
    <dbReference type="NCBI Taxonomy" id="2557542"/>
    <lineage>
        <taxon>Eukaryota</taxon>
        <taxon>Sar</taxon>
        <taxon>Stramenopiles</taxon>
        <taxon>Ochrophyta</taxon>
        <taxon>Bolidophyceae</taxon>
        <taxon>Parmales</taxon>
        <taxon>Triparmaceae</taxon>
        <taxon>Triparma</taxon>
    </lineage>
</organism>
<feature type="region of interest" description="Disordered" evidence="1">
    <location>
        <begin position="31"/>
        <end position="122"/>
    </location>
</feature>
<comment type="caution">
    <text evidence="2">The sequence shown here is derived from an EMBL/GenBank/DDBJ whole genome shotgun (WGS) entry which is preliminary data.</text>
</comment>
<reference evidence="2" key="1">
    <citation type="submission" date="2022-07" db="EMBL/GenBank/DDBJ databases">
        <title>Genome analysis of Parmales, a sister group of diatoms, reveals the evolutionary specialization of diatoms from phago-mixotrophs to photoautotrophs.</title>
        <authorList>
            <person name="Ban H."/>
            <person name="Sato S."/>
            <person name="Yoshikawa S."/>
            <person name="Kazumasa Y."/>
            <person name="Nakamura Y."/>
            <person name="Ichinomiya M."/>
            <person name="Saitoh K."/>
            <person name="Sato N."/>
            <person name="Blanc-Mathieu R."/>
            <person name="Endo H."/>
            <person name="Kuwata A."/>
            <person name="Ogata H."/>
        </authorList>
    </citation>
    <scope>NUCLEOTIDE SEQUENCE</scope>
</reference>
<gene>
    <name evidence="2" type="ORF">TrRE_jg1167</name>
</gene>
<keyword evidence="3" id="KW-1185">Reference proteome</keyword>
<evidence type="ECO:0000313" key="2">
    <source>
        <dbReference type="EMBL" id="GMI09767.1"/>
    </source>
</evidence>
<dbReference type="Proteomes" id="UP001165082">
    <property type="component" value="Unassembled WGS sequence"/>
</dbReference>
<proteinExistence type="predicted"/>
<dbReference type="AlphaFoldDB" id="A0A9W7KS89"/>
<feature type="non-terminal residue" evidence="2">
    <location>
        <position position="143"/>
    </location>
</feature>
<dbReference type="EMBL" id="BRXZ01000337">
    <property type="protein sequence ID" value="GMI09767.1"/>
    <property type="molecule type" value="Genomic_DNA"/>
</dbReference>
<protein>
    <submittedName>
        <fullName evidence="2">Uncharacterized protein</fullName>
    </submittedName>
</protein>
<sequence>SYDPTLLEPDIQVVIPTAASRRSGNFDFDVEEEMRKGEEEVKKNIERELDAMKTSSTSATPAPPLKTNQKTRKRRERRKKNKTLLTFSKPPQQPIGGMVNKSSIKKRRENKKIGGPGDDDVGGEVIATMKQNMAFQFGFDAKF</sequence>
<name>A0A9W7KS89_9STRA</name>
<evidence type="ECO:0000256" key="1">
    <source>
        <dbReference type="SAM" id="MobiDB-lite"/>
    </source>
</evidence>
<feature type="compositionally biased region" description="Basic and acidic residues" evidence="1">
    <location>
        <begin position="33"/>
        <end position="51"/>
    </location>
</feature>
<feature type="compositionally biased region" description="Basic residues" evidence="1">
    <location>
        <begin position="69"/>
        <end position="82"/>
    </location>
</feature>
<evidence type="ECO:0000313" key="3">
    <source>
        <dbReference type="Proteomes" id="UP001165082"/>
    </source>
</evidence>